<protein>
    <submittedName>
        <fullName evidence="1">Uncharacterized protein</fullName>
    </submittedName>
</protein>
<organism evidence="1 2">
    <name type="scientific">Flavimaricola marinus</name>
    <dbReference type="NCBI Taxonomy" id="1819565"/>
    <lineage>
        <taxon>Bacteria</taxon>
        <taxon>Pseudomonadati</taxon>
        <taxon>Pseudomonadota</taxon>
        <taxon>Alphaproteobacteria</taxon>
        <taxon>Rhodobacterales</taxon>
        <taxon>Paracoccaceae</taxon>
        <taxon>Flavimaricola</taxon>
    </lineage>
</organism>
<dbReference type="OrthoDB" id="2079517at2"/>
<evidence type="ECO:0000313" key="2">
    <source>
        <dbReference type="Proteomes" id="UP000201613"/>
    </source>
</evidence>
<gene>
    <name evidence="1" type="ORF">LOM8899_01383</name>
</gene>
<reference evidence="1 2" key="1">
    <citation type="submission" date="2017-05" db="EMBL/GenBank/DDBJ databases">
        <authorList>
            <person name="Song R."/>
            <person name="Chenine A.L."/>
            <person name="Ruprecht R.M."/>
        </authorList>
    </citation>
    <scope>NUCLEOTIDE SEQUENCE [LARGE SCALE GENOMIC DNA]</scope>
    <source>
        <strain evidence="1 2">CECT 8899</strain>
    </source>
</reference>
<dbReference type="RefSeq" id="WP_133064986.1">
    <property type="nucleotide sequence ID" value="NZ_FXZK01000001.1"/>
</dbReference>
<keyword evidence="2" id="KW-1185">Reference proteome</keyword>
<dbReference type="Proteomes" id="UP000201613">
    <property type="component" value="Unassembled WGS sequence"/>
</dbReference>
<accession>A0A238LEA1</accession>
<dbReference type="EMBL" id="FXZK01000001">
    <property type="protein sequence ID" value="SMY07250.1"/>
    <property type="molecule type" value="Genomic_DNA"/>
</dbReference>
<sequence length="350" mass="38404">MAGGILAHLGRRLTKQQELLATEGLAYLLQNSEACTGALQRIAFQVGCNLPSAIKYRPEVTGSERERPDVVGFDDQSKEVAIVEGKFFAGLTDNQPNSYLARLSKAGGGLMLFVVPELRMARLWMEIVNRAGKQFGIGQVEEIVGGRAHAKISNNTTLMITSWRQLLDEMMIAARSSGDAITADVFQLQVLCDRIEGEAFLPFNSEELTGLMQPIRHRDFCNLVDAIVDNLKRSQHLSTEGLNATPQRQGYVRYVWVGANKGRLGASVGLRYDLWLASGGNPIWLGVQDADSLTLRPIYQRVGAQFDLNVVEEGPRINVALPLGSGLEFDEHVAAATEVIRAIVQQSRAI</sequence>
<evidence type="ECO:0000313" key="1">
    <source>
        <dbReference type="EMBL" id="SMY07250.1"/>
    </source>
</evidence>
<name>A0A238LEA1_9RHOB</name>
<proteinExistence type="predicted"/>
<dbReference type="AlphaFoldDB" id="A0A238LEA1"/>